<feature type="domain" description="Alpha-L-rhamnosidase six-hairpin glycosidase" evidence="6">
    <location>
        <begin position="445"/>
        <end position="817"/>
    </location>
</feature>
<dbReference type="Gene3D" id="2.60.40.10">
    <property type="entry name" value="Immunoglobulins"/>
    <property type="match status" value="1"/>
</dbReference>
<evidence type="ECO:0000259" key="6">
    <source>
        <dbReference type="Pfam" id="PF17389"/>
    </source>
</evidence>
<sequence>MTNPVGLDIAHPRLNWKIESPLHGVLQTAYQLVIFDAEGSVEKRVYDSGKVPSSQSVGVELHNMDFASRKRYYWQIKVWDNKGNVSDWSERAFFEFAFLTQDCWSAKWIEPVQRPSQPDLIGSIEEMFESVHENDTKDYSSLNPCLFIRKEFLVGNAIARARLYATAHGIYDVEINGGKIGHSQFSPGVTAYDDYLEYQTYDITDCLSQGGNNAIGIILADGWYAGRIGGPGTNMNYGDKLGLLMQLEIEYQDGTRQVIYSDESFKGTTGPFIYADIFIGEMYDARREINGWSQTGYDDKDWRPVIINNRYGYDNLVAEYGEPVRPIKEIKAQNIIISPRGERIIDFGQIIAGRVRIRLSGNKGDRVVIEHSEILDEQGNFLNNIMGRNKQQKDIYILKGTESEIYQPRFTFHGFRYAKISDYPAELQPDDISAIVLASDLKISGHFECSDKDINQLQHNILWSQIGNMFSIPMDCPQRERAGWSGDVWVYAATAAFNMDMNPFFTRWLRNVQIEQRPDGQVPMLVPYWKGYQTMGKILFEGSHTSAGWGDVCTILPWTLYSIYGDKRVLEENYPMMLKWLRYIEAEAANNIPENLAANLSEEEKERQKYLWNTGFHFGDWLIPSFLSKENQQEGMIDCASSTKEITASCFFAYSSDIVAKVANVLGDSNTENKYLALSEKIRTSFAATYLDNEAHIAANYQGIHVLALKLNMIPQHLKAAFFENLVKLIAENGYRLDTGFVSVPFLMDVLCENGRSDIAVRLLYQRECPSWLYQIDNGATTLWESWSAIKPSGERTNVSYNHCAFGCVGDWLYRYIAGIHLAHPGYKEIVIHPHPDSKLEYAKASYDSVYGAIESAWRITAGKLVINIKIPANATAKIILPAAMSTDVHCNGGNLQQASGIADIQQNAEGVILAAGSGKYQFSYPYTSRI</sequence>
<dbReference type="SUPFAM" id="SSF48208">
    <property type="entry name" value="Six-hairpin glycosidases"/>
    <property type="match status" value="1"/>
</dbReference>
<dbReference type="Pfam" id="PF08531">
    <property type="entry name" value="Bac_rhamnosid_N"/>
    <property type="match status" value="1"/>
</dbReference>
<dbReference type="Gene3D" id="2.60.120.260">
    <property type="entry name" value="Galactose-binding domain-like"/>
    <property type="match status" value="2"/>
</dbReference>
<feature type="domain" description="Alpha-L-rhamnosidase concanavalin-like" evidence="4">
    <location>
        <begin position="340"/>
        <end position="437"/>
    </location>
</feature>
<dbReference type="InterPro" id="IPR008928">
    <property type="entry name" value="6-hairpin_glycosidase_sf"/>
</dbReference>
<dbReference type="RefSeq" id="WP_249245469.1">
    <property type="nucleotide sequence ID" value="NZ_JAKPBZ010000113.1"/>
</dbReference>
<dbReference type="Pfam" id="PF05592">
    <property type="entry name" value="Bac_rhamnosid"/>
    <property type="match status" value="1"/>
</dbReference>
<evidence type="ECO:0000259" key="7">
    <source>
        <dbReference type="Pfam" id="PF17390"/>
    </source>
</evidence>
<dbReference type="InterPro" id="IPR035398">
    <property type="entry name" value="Bac_rhamnosid_C"/>
</dbReference>
<protein>
    <recommendedName>
        <fullName evidence="2">alpha-L-rhamnosidase</fullName>
        <ecNumber evidence="2">3.2.1.40</ecNumber>
    </recommendedName>
</protein>
<dbReference type="EC" id="3.2.1.40" evidence="2"/>
<feature type="domain" description="Bacterial alpha-L-rhamnosidase N-terminal" evidence="5">
    <location>
        <begin position="157"/>
        <end position="325"/>
    </location>
</feature>
<dbReference type="InterPro" id="IPR013783">
    <property type="entry name" value="Ig-like_fold"/>
</dbReference>
<dbReference type="Gene3D" id="1.50.10.10">
    <property type="match status" value="1"/>
</dbReference>
<dbReference type="Pfam" id="PF17389">
    <property type="entry name" value="Bac_rhamnosid6H"/>
    <property type="match status" value="1"/>
</dbReference>
<evidence type="ECO:0000256" key="2">
    <source>
        <dbReference type="ARBA" id="ARBA00012652"/>
    </source>
</evidence>
<keyword evidence="9" id="KW-1185">Reference proteome</keyword>
<dbReference type="PANTHER" id="PTHR33307">
    <property type="entry name" value="ALPHA-RHAMNOSIDASE (EUROFUNG)"/>
    <property type="match status" value="1"/>
</dbReference>
<dbReference type="PANTHER" id="PTHR33307:SF6">
    <property type="entry name" value="ALPHA-RHAMNOSIDASE (EUROFUNG)-RELATED"/>
    <property type="match status" value="1"/>
</dbReference>
<evidence type="ECO:0000313" key="8">
    <source>
        <dbReference type="EMBL" id="MCL2894270.1"/>
    </source>
</evidence>
<dbReference type="InterPro" id="IPR035396">
    <property type="entry name" value="Bac_rhamnosid6H"/>
</dbReference>
<evidence type="ECO:0000259" key="5">
    <source>
        <dbReference type="Pfam" id="PF08531"/>
    </source>
</evidence>
<evidence type="ECO:0000256" key="3">
    <source>
        <dbReference type="ARBA" id="ARBA00022801"/>
    </source>
</evidence>
<dbReference type="InterPro" id="IPR016007">
    <property type="entry name" value="Alpha_rhamnosid"/>
</dbReference>
<comment type="catalytic activity">
    <reaction evidence="1">
        <text>Hydrolysis of terminal non-reducing alpha-L-rhamnose residues in alpha-L-rhamnosides.</text>
        <dbReference type="EC" id="3.2.1.40"/>
    </reaction>
</comment>
<dbReference type="InterPro" id="IPR008902">
    <property type="entry name" value="Rhamnosid_concanavalin"/>
</dbReference>
<comment type="caution">
    <text evidence="8">The sequence shown here is derived from an EMBL/GenBank/DDBJ whole genome shotgun (WGS) entry which is preliminary data.</text>
</comment>
<gene>
    <name evidence="8" type="ORF">MFP26_16405</name>
</gene>
<dbReference type="InterPro" id="IPR013737">
    <property type="entry name" value="Bac_rhamnosid_N"/>
</dbReference>
<name>A0ABT0MWQ1_9GAMM</name>
<organism evidence="8 9">
    <name type="scientific">Brenneria tiliae</name>
    <dbReference type="NCBI Taxonomy" id="2914984"/>
    <lineage>
        <taxon>Bacteria</taxon>
        <taxon>Pseudomonadati</taxon>
        <taxon>Pseudomonadota</taxon>
        <taxon>Gammaproteobacteria</taxon>
        <taxon>Enterobacterales</taxon>
        <taxon>Pectobacteriaceae</taxon>
        <taxon>Brenneria</taxon>
    </lineage>
</organism>
<accession>A0ABT0MWQ1</accession>
<dbReference type="GO" id="GO:0016787">
    <property type="term" value="F:hydrolase activity"/>
    <property type="evidence" value="ECO:0007669"/>
    <property type="project" value="UniProtKB-KW"/>
</dbReference>
<dbReference type="Proteomes" id="UP001203069">
    <property type="component" value="Unassembled WGS sequence"/>
</dbReference>
<proteinExistence type="predicted"/>
<dbReference type="Gene3D" id="2.60.420.10">
    <property type="entry name" value="Maltose phosphorylase, domain 3"/>
    <property type="match status" value="1"/>
</dbReference>
<keyword evidence="3 8" id="KW-0378">Hydrolase</keyword>
<feature type="domain" description="Alpha-L-rhamnosidase C-terminal" evidence="7">
    <location>
        <begin position="819"/>
        <end position="886"/>
    </location>
</feature>
<dbReference type="Pfam" id="PF17390">
    <property type="entry name" value="Bac_rhamnosid_C"/>
    <property type="match status" value="1"/>
</dbReference>
<dbReference type="Pfam" id="PF25788">
    <property type="entry name" value="Ig_Rha78A_N"/>
    <property type="match status" value="1"/>
</dbReference>
<evidence type="ECO:0000259" key="4">
    <source>
        <dbReference type="Pfam" id="PF05592"/>
    </source>
</evidence>
<evidence type="ECO:0000313" key="9">
    <source>
        <dbReference type="Proteomes" id="UP001203069"/>
    </source>
</evidence>
<dbReference type="InterPro" id="IPR012341">
    <property type="entry name" value="6hp_glycosidase-like_sf"/>
</dbReference>
<dbReference type="EMBL" id="JAKPBZ010000113">
    <property type="protein sequence ID" value="MCL2894270.1"/>
    <property type="molecule type" value="Genomic_DNA"/>
</dbReference>
<reference evidence="8 9" key="1">
    <citation type="submission" date="2022-02" db="EMBL/GenBank/DDBJ databases">
        <title>Description of Brenneria tiliae sp. nov. isolated from symptomatic Tilia x moltkei and Tilia x europaea trees in the UK.</title>
        <authorList>
            <person name="Kile H."/>
        </authorList>
    </citation>
    <scope>NUCLEOTIDE SEQUENCE [LARGE SCALE GENOMIC DNA]</scope>
    <source>
        <strain evidence="8 9">MC1SB4.1</strain>
    </source>
</reference>
<evidence type="ECO:0000256" key="1">
    <source>
        <dbReference type="ARBA" id="ARBA00001445"/>
    </source>
</evidence>
<dbReference type="PIRSF" id="PIRSF010631">
    <property type="entry name" value="A-rhamnsds"/>
    <property type="match status" value="1"/>
</dbReference>